<keyword evidence="2" id="KW-0805">Transcription regulation</keyword>
<dbReference type="InterPro" id="IPR050950">
    <property type="entry name" value="HTH-type_LysR_regulators"/>
</dbReference>
<evidence type="ECO:0000256" key="3">
    <source>
        <dbReference type="ARBA" id="ARBA00023125"/>
    </source>
</evidence>
<keyword evidence="3 6" id="KW-0238">DNA-binding</keyword>
<dbReference type="STRING" id="1122155.SAMN02745158_02556"/>
<dbReference type="InterPro" id="IPR036390">
    <property type="entry name" value="WH_DNA-bd_sf"/>
</dbReference>
<dbReference type="InterPro" id="IPR036388">
    <property type="entry name" value="WH-like_DNA-bd_sf"/>
</dbReference>
<dbReference type="Proteomes" id="UP000184245">
    <property type="component" value="Unassembled WGS sequence"/>
</dbReference>
<evidence type="ECO:0000256" key="1">
    <source>
        <dbReference type="ARBA" id="ARBA00009437"/>
    </source>
</evidence>
<gene>
    <name evidence="6" type="ORF">SAMN02745158_02556</name>
</gene>
<protein>
    <submittedName>
        <fullName evidence="6">DNA-binding transcriptional regulator, LysR family</fullName>
    </submittedName>
</protein>
<dbReference type="GO" id="GO:0005829">
    <property type="term" value="C:cytosol"/>
    <property type="evidence" value="ECO:0007669"/>
    <property type="project" value="TreeGrafter"/>
</dbReference>
<dbReference type="PROSITE" id="PS50931">
    <property type="entry name" value="HTH_LYSR"/>
    <property type="match status" value="1"/>
</dbReference>
<dbReference type="SUPFAM" id="SSF46785">
    <property type="entry name" value="Winged helix' DNA-binding domain"/>
    <property type="match status" value="1"/>
</dbReference>
<evidence type="ECO:0000256" key="4">
    <source>
        <dbReference type="ARBA" id="ARBA00023163"/>
    </source>
</evidence>
<dbReference type="Pfam" id="PF00126">
    <property type="entry name" value="HTH_1"/>
    <property type="match status" value="1"/>
</dbReference>
<dbReference type="PANTHER" id="PTHR30419:SF8">
    <property type="entry name" value="NITROGEN ASSIMILATION TRANSCRIPTIONAL ACTIVATOR-RELATED"/>
    <property type="match status" value="1"/>
</dbReference>
<organism evidence="6 7">
    <name type="scientific">Lactonifactor longoviformis DSM 17459</name>
    <dbReference type="NCBI Taxonomy" id="1122155"/>
    <lineage>
        <taxon>Bacteria</taxon>
        <taxon>Bacillati</taxon>
        <taxon>Bacillota</taxon>
        <taxon>Clostridia</taxon>
        <taxon>Eubacteriales</taxon>
        <taxon>Clostridiaceae</taxon>
        <taxon>Lactonifactor</taxon>
    </lineage>
</organism>
<dbReference type="PANTHER" id="PTHR30419">
    <property type="entry name" value="HTH-TYPE TRANSCRIPTIONAL REGULATOR YBHD"/>
    <property type="match status" value="1"/>
</dbReference>
<comment type="similarity">
    <text evidence="1">Belongs to the LysR transcriptional regulatory family.</text>
</comment>
<dbReference type="GO" id="GO:0003700">
    <property type="term" value="F:DNA-binding transcription factor activity"/>
    <property type="evidence" value="ECO:0007669"/>
    <property type="project" value="InterPro"/>
</dbReference>
<dbReference type="AlphaFoldDB" id="A0A1M4YZN1"/>
<name>A0A1M4YZN1_9CLOT</name>
<sequence length="315" mass="36548">MKIVQLIQVVEIARAKSITQAAKNMYMAQSNLSTSLKSLEEELNQTIFNRTEKGMQLTPFGEEFLTQAKLTIKQFDYIRNMADIQNKWSMNLSISSYYFLFASYIYLELFQQNQDKNITFHFEEASRGDIIHSVYNRESELGILSLPTSTRNKWIKYIEQHDLEYQKISDEIPMVMVGSASPLYEKTDEDIISIEMLKDMPMVDYEEKQKLFDGANAHISPSVFVPSTLLKVSDRATLIDFLHKTPCYHIATSNRNAYQQYTYHDGIKPLRLMDCPFSYEIGWIKGKNNYLSTLGKQFLVKAQSMLILEKNPTIK</sequence>
<proteinExistence type="inferred from homology"/>
<dbReference type="EMBL" id="FQVI01000013">
    <property type="protein sequence ID" value="SHF11027.1"/>
    <property type="molecule type" value="Genomic_DNA"/>
</dbReference>
<dbReference type="InterPro" id="IPR000847">
    <property type="entry name" value="LysR_HTH_N"/>
</dbReference>
<accession>A0A1M4YZN1</accession>
<dbReference type="RefSeq" id="WP_072852335.1">
    <property type="nucleotide sequence ID" value="NZ_FQVI01000013.1"/>
</dbReference>
<dbReference type="Gene3D" id="3.40.190.290">
    <property type="match status" value="1"/>
</dbReference>
<dbReference type="PRINTS" id="PR00039">
    <property type="entry name" value="HTHLYSR"/>
</dbReference>
<evidence type="ECO:0000259" key="5">
    <source>
        <dbReference type="PROSITE" id="PS50931"/>
    </source>
</evidence>
<dbReference type="Gene3D" id="1.10.10.10">
    <property type="entry name" value="Winged helix-like DNA-binding domain superfamily/Winged helix DNA-binding domain"/>
    <property type="match status" value="1"/>
</dbReference>
<evidence type="ECO:0000313" key="7">
    <source>
        <dbReference type="Proteomes" id="UP000184245"/>
    </source>
</evidence>
<evidence type="ECO:0000313" key="6">
    <source>
        <dbReference type="EMBL" id="SHF11027.1"/>
    </source>
</evidence>
<feature type="domain" description="HTH lysR-type" evidence="5">
    <location>
        <begin position="1"/>
        <end position="58"/>
    </location>
</feature>
<reference evidence="6 7" key="1">
    <citation type="submission" date="2016-11" db="EMBL/GenBank/DDBJ databases">
        <authorList>
            <person name="Jaros S."/>
            <person name="Januszkiewicz K."/>
            <person name="Wedrychowicz H."/>
        </authorList>
    </citation>
    <scope>NUCLEOTIDE SEQUENCE [LARGE SCALE GENOMIC DNA]</scope>
    <source>
        <strain evidence="6 7">DSM 17459</strain>
    </source>
</reference>
<dbReference type="GO" id="GO:0003677">
    <property type="term" value="F:DNA binding"/>
    <property type="evidence" value="ECO:0007669"/>
    <property type="project" value="UniProtKB-KW"/>
</dbReference>
<dbReference type="CDD" id="cd05466">
    <property type="entry name" value="PBP2_LTTR_substrate"/>
    <property type="match status" value="1"/>
</dbReference>
<keyword evidence="7" id="KW-1185">Reference proteome</keyword>
<dbReference type="OrthoDB" id="9803714at2"/>
<dbReference type="SUPFAM" id="SSF53850">
    <property type="entry name" value="Periplasmic binding protein-like II"/>
    <property type="match status" value="1"/>
</dbReference>
<dbReference type="FunFam" id="1.10.10.10:FF:000001">
    <property type="entry name" value="LysR family transcriptional regulator"/>
    <property type="match status" value="1"/>
</dbReference>
<evidence type="ECO:0000256" key="2">
    <source>
        <dbReference type="ARBA" id="ARBA00023015"/>
    </source>
</evidence>
<keyword evidence="4" id="KW-0804">Transcription</keyword>